<reference evidence="1 2" key="1">
    <citation type="journal article" date="2020" name="ISME J.">
        <title>Uncovering the hidden diversity of litter-decomposition mechanisms in mushroom-forming fungi.</title>
        <authorList>
            <person name="Floudas D."/>
            <person name="Bentzer J."/>
            <person name="Ahren D."/>
            <person name="Johansson T."/>
            <person name="Persson P."/>
            <person name="Tunlid A."/>
        </authorList>
    </citation>
    <scope>NUCLEOTIDE SEQUENCE [LARGE SCALE GENOMIC DNA]</scope>
    <source>
        <strain evidence="1 2">CBS 101986</strain>
    </source>
</reference>
<dbReference type="OrthoDB" id="2864141at2759"/>
<organism evidence="1 2">
    <name type="scientific">Psilocybe cf. subviscida</name>
    <dbReference type="NCBI Taxonomy" id="2480587"/>
    <lineage>
        <taxon>Eukaryota</taxon>
        <taxon>Fungi</taxon>
        <taxon>Dikarya</taxon>
        <taxon>Basidiomycota</taxon>
        <taxon>Agaricomycotina</taxon>
        <taxon>Agaricomycetes</taxon>
        <taxon>Agaricomycetidae</taxon>
        <taxon>Agaricales</taxon>
        <taxon>Agaricineae</taxon>
        <taxon>Strophariaceae</taxon>
        <taxon>Psilocybe</taxon>
    </lineage>
</organism>
<evidence type="ECO:0000313" key="2">
    <source>
        <dbReference type="Proteomes" id="UP000567179"/>
    </source>
</evidence>
<protein>
    <submittedName>
        <fullName evidence="1">Uncharacterized protein</fullName>
    </submittedName>
</protein>
<keyword evidence="2" id="KW-1185">Reference proteome</keyword>
<comment type="caution">
    <text evidence="1">The sequence shown here is derived from an EMBL/GenBank/DDBJ whole genome shotgun (WGS) entry which is preliminary data.</text>
</comment>
<name>A0A8H5B6E5_9AGAR</name>
<dbReference type="Proteomes" id="UP000567179">
    <property type="component" value="Unassembled WGS sequence"/>
</dbReference>
<dbReference type="EMBL" id="JAACJJ010000042">
    <property type="protein sequence ID" value="KAF5316567.1"/>
    <property type="molecule type" value="Genomic_DNA"/>
</dbReference>
<evidence type="ECO:0000313" key="1">
    <source>
        <dbReference type="EMBL" id="KAF5316567.1"/>
    </source>
</evidence>
<proteinExistence type="predicted"/>
<sequence length="85" mass="10153">MPAVIIRDPRFSMSLVDYEVPTYVSRSSSPSFGRQIERRVVRAWKFVTRTTRKQPRNSFIAPDFVVLTSRKRNSIHPQLYRYQNY</sequence>
<accession>A0A8H5B6E5</accession>
<dbReference type="AlphaFoldDB" id="A0A8H5B6E5"/>
<gene>
    <name evidence="1" type="ORF">D9619_006469</name>
</gene>